<organism evidence="7 8">
    <name type="scientific">Pseudomonas brassicacearum</name>
    <dbReference type="NCBI Taxonomy" id="930166"/>
    <lineage>
        <taxon>Bacteria</taxon>
        <taxon>Pseudomonadati</taxon>
        <taxon>Pseudomonadota</taxon>
        <taxon>Gammaproteobacteria</taxon>
        <taxon>Pseudomonadales</taxon>
        <taxon>Pseudomonadaceae</taxon>
        <taxon>Pseudomonas</taxon>
    </lineage>
</organism>
<dbReference type="PROSITE" id="PS50075">
    <property type="entry name" value="CARRIER"/>
    <property type="match status" value="1"/>
</dbReference>
<keyword evidence="1 3" id="KW-0596">Phosphopantetheine</keyword>
<comment type="PTM">
    <text evidence="5">4'-phosphopantetheine is transferred from CoA to a specific serine of apo-ACP by acpS.</text>
</comment>
<evidence type="ECO:0000313" key="7">
    <source>
        <dbReference type="EMBL" id="ROM90925.1"/>
    </source>
</evidence>
<evidence type="ECO:0000256" key="3">
    <source>
        <dbReference type="HAMAP-Rule" id="MF_01217"/>
    </source>
</evidence>
<dbReference type="EMBL" id="MOBI01000028">
    <property type="protein sequence ID" value="ROM90925.1"/>
    <property type="molecule type" value="Genomic_DNA"/>
</dbReference>
<protein>
    <recommendedName>
        <fullName evidence="3 4">Acyl carrier protein</fullName>
        <shortName evidence="3">ACP</shortName>
    </recommendedName>
</protein>
<evidence type="ECO:0000256" key="4">
    <source>
        <dbReference type="NCBIfam" id="TIGR00517"/>
    </source>
</evidence>
<comment type="function">
    <text evidence="3 5">Carrier of the growing fatty acid chain in fatty acid biosynthesis.</text>
</comment>
<accession>A0A423GKA7</accession>
<dbReference type="PANTHER" id="PTHR20863:SF76">
    <property type="entry name" value="CARRIER DOMAIN-CONTAINING PROTEIN"/>
    <property type="match status" value="1"/>
</dbReference>
<keyword evidence="3" id="KW-0443">Lipid metabolism</keyword>
<sequence length="83" mass="9113">MDTIEQRVKKVVARELGVDEARVQNTSTFGEDLEADSLARVELVLALEAEFDITIPDDQADGLQSVQLSIDYIRQACESAAMA</sequence>
<dbReference type="GO" id="GO:0000036">
    <property type="term" value="F:acyl carrier activity"/>
    <property type="evidence" value="ECO:0007669"/>
    <property type="project" value="UniProtKB-UniRule"/>
</dbReference>
<reference evidence="7 8" key="1">
    <citation type="submission" date="2016-10" db="EMBL/GenBank/DDBJ databases">
        <title>Comparative genome analysis of multiple Pseudomonas spp. focuses on biocontrol and plant growth promoting traits.</title>
        <authorList>
            <person name="Tao X.-Y."/>
            <person name="Taylor C.G."/>
        </authorList>
    </citation>
    <scope>NUCLEOTIDE SEQUENCE [LARGE SCALE GENOMIC DNA]</scope>
    <source>
        <strain evidence="7 8">37D10</strain>
    </source>
</reference>
<dbReference type="AlphaFoldDB" id="A0A423GKA7"/>
<keyword evidence="2 3" id="KW-0597">Phosphoprotein</keyword>
<feature type="domain" description="Carrier" evidence="6">
    <location>
        <begin position="2"/>
        <end position="77"/>
    </location>
</feature>
<keyword evidence="3" id="KW-0276">Fatty acid metabolism</keyword>
<dbReference type="Proteomes" id="UP000284684">
    <property type="component" value="Unassembled WGS sequence"/>
</dbReference>
<comment type="pathway">
    <text evidence="3 5">Lipid metabolism; fatty acid biosynthesis.</text>
</comment>
<comment type="PTM">
    <text evidence="3">4'-phosphopantetheine is transferred from CoA to a specific serine of apo-ACP by AcpS. This modification is essential for activity because fatty acids are bound in thioester linkage to the sulfhydryl of the prosthetic group.</text>
</comment>
<evidence type="ECO:0000256" key="2">
    <source>
        <dbReference type="ARBA" id="ARBA00022553"/>
    </source>
</evidence>
<dbReference type="GO" id="GO:0000035">
    <property type="term" value="F:acyl binding"/>
    <property type="evidence" value="ECO:0007669"/>
    <property type="project" value="TreeGrafter"/>
</dbReference>
<dbReference type="Pfam" id="PF00550">
    <property type="entry name" value="PP-binding"/>
    <property type="match status" value="1"/>
</dbReference>
<keyword evidence="3" id="KW-0275">Fatty acid biosynthesis</keyword>
<dbReference type="RefSeq" id="WP_306108842.1">
    <property type="nucleotide sequence ID" value="NZ_MOBI01000028.1"/>
</dbReference>
<name>A0A423GKA7_9PSED</name>
<dbReference type="NCBIfam" id="NF002150">
    <property type="entry name" value="PRK00982.1-4"/>
    <property type="match status" value="1"/>
</dbReference>
<dbReference type="HAMAP" id="MF_01217">
    <property type="entry name" value="Acyl_carrier"/>
    <property type="match status" value="1"/>
</dbReference>
<evidence type="ECO:0000259" key="6">
    <source>
        <dbReference type="PROSITE" id="PS50075"/>
    </source>
</evidence>
<dbReference type="PANTHER" id="PTHR20863">
    <property type="entry name" value="ACYL CARRIER PROTEIN"/>
    <property type="match status" value="1"/>
</dbReference>
<dbReference type="NCBIfam" id="NF002148">
    <property type="entry name" value="PRK00982.1-2"/>
    <property type="match status" value="1"/>
</dbReference>
<comment type="similarity">
    <text evidence="3">Belongs to the acyl carrier protein (ACP) family.</text>
</comment>
<dbReference type="InterPro" id="IPR003231">
    <property type="entry name" value="ACP"/>
</dbReference>
<keyword evidence="3" id="KW-0963">Cytoplasm</keyword>
<dbReference type="NCBIfam" id="TIGR00517">
    <property type="entry name" value="acyl_carrier"/>
    <property type="match status" value="1"/>
</dbReference>
<dbReference type="InterPro" id="IPR036736">
    <property type="entry name" value="ACP-like_sf"/>
</dbReference>
<dbReference type="Gene3D" id="1.10.1200.10">
    <property type="entry name" value="ACP-like"/>
    <property type="match status" value="1"/>
</dbReference>
<evidence type="ECO:0000313" key="8">
    <source>
        <dbReference type="Proteomes" id="UP000284684"/>
    </source>
</evidence>
<keyword evidence="3" id="KW-0444">Lipid biosynthesis</keyword>
<evidence type="ECO:0000256" key="5">
    <source>
        <dbReference type="RuleBase" id="RU003545"/>
    </source>
</evidence>
<dbReference type="GO" id="GO:0005737">
    <property type="term" value="C:cytoplasm"/>
    <property type="evidence" value="ECO:0007669"/>
    <property type="project" value="UniProtKB-SubCell"/>
</dbReference>
<dbReference type="InterPro" id="IPR009081">
    <property type="entry name" value="PP-bd_ACP"/>
</dbReference>
<feature type="modified residue" description="O-(pantetheine 4'-phosphoryl)serine" evidence="3">
    <location>
        <position position="37"/>
    </location>
</feature>
<comment type="subcellular location">
    <subcellularLocation>
        <location evidence="3">Cytoplasm</location>
    </subcellularLocation>
</comment>
<dbReference type="SUPFAM" id="SSF47336">
    <property type="entry name" value="ACP-like"/>
    <property type="match status" value="1"/>
</dbReference>
<dbReference type="UniPathway" id="UPA00094"/>
<proteinExistence type="inferred from homology"/>
<comment type="caution">
    <text evidence="7">The sequence shown here is derived from an EMBL/GenBank/DDBJ whole genome shotgun (WGS) entry which is preliminary data.</text>
</comment>
<evidence type="ECO:0000256" key="1">
    <source>
        <dbReference type="ARBA" id="ARBA00022450"/>
    </source>
</evidence>
<gene>
    <name evidence="3" type="primary">acpP</name>
    <name evidence="7" type="ORF">BK658_23785</name>
</gene>